<proteinExistence type="predicted"/>
<keyword evidence="2" id="KW-1185">Reference proteome</keyword>
<name>A0A1I3TKK6_HALDA</name>
<protein>
    <submittedName>
        <fullName evidence="1">Uncharacterized protein</fullName>
    </submittedName>
</protein>
<organism evidence="1 2">
    <name type="scientific">Halobacillus dabanensis</name>
    <dbReference type="NCBI Taxonomy" id="240302"/>
    <lineage>
        <taxon>Bacteria</taxon>
        <taxon>Bacillati</taxon>
        <taxon>Bacillota</taxon>
        <taxon>Bacilli</taxon>
        <taxon>Bacillales</taxon>
        <taxon>Bacillaceae</taxon>
        <taxon>Halobacillus</taxon>
    </lineage>
</organism>
<dbReference type="Proteomes" id="UP000183557">
    <property type="component" value="Unassembled WGS sequence"/>
</dbReference>
<dbReference type="RefSeq" id="WP_075035963.1">
    <property type="nucleotide sequence ID" value="NZ_FOSB01000003.1"/>
</dbReference>
<dbReference type="OrthoDB" id="2973472at2"/>
<sequence>MQGIREMWLDQTGELGVIEREDQRFGSSFHPIKMEGKTKEILIINNLWYTTYTGARHFFRLHSNDYRVSGRMQRVDLMYLSDIR</sequence>
<dbReference type="AlphaFoldDB" id="A0A1I3TKK6"/>
<reference evidence="2" key="1">
    <citation type="submission" date="2016-10" db="EMBL/GenBank/DDBJ databases">
        <authorList>
            <person name="Varghese N."/>
            <person name="Submissions S."/>
        </authorList>
    </citation>
    <scope>NUCLEOTIDE SEQUENCE [LARGE SCALE GENOMIC DNA]</scope>
    <source>
        <strain evidence="2">CGMCC 1.3704</strain>
    </source>
</reference>
<evidence type="ECO:0000313" key="1">
    <source>
        <dbReference type="EMBL" id="SFJ70057.1"/>
    </source>
</evidence>
<evidence type="ECO:0000313" key="2">
    <source>
        <dbReference type="Proteomes" id="UP000183557"/>
    </source>
</evidence>
<gene>
    <name evidence="1" type="ORF">SAMN04487936_103378</name>
</gene>
<accession>A0A1I3TKK6</accession>
<dbReference type="EMBL" id="FOSB01000003">
    <property type="protein sequence ID" value="SFJ70057.1"/>
    <property type="molecule type" value="Genomic_DNA"/>
</dbReference>